<feature type="domain" description="ABC transmembrane type-1" evidence="8">
    <location>
        <begin position="101"/>
        <end position="311"/>
    </location>
</feature>
<evidence type="ECO:0000256" key="3">
    <source>
        <dbReference type="ARBA" id="ARBA00022475"/>
    </source>
</evidence>
<sequence length="327" mass="36542">MYAYILRRIAWSIPFLFAASFLAFTIIQSPPGDYVESYAAKLEADGRQVDEARLRSLRDRFGLDEPFLAQYWKWISGIAKGDFGLSFQWQQPVSELIGDRMILSVILATSTLLFTWAIALPIGIYSAVKQYSWGDYFFSIIGFIGLATPNFLVALILMYVGVVHFGTNVTGLFSAEYVNASWSWDKFVDLVKHLIIPVVIIGTSATASLIRIMRANLLDELYKPYVTTARAKGLSEFKTIMKYPVRIALNPFASTIAWVFPQIISGSTVVAVVLSLPTVDPLMLDALLTQDMYLAGAFILLLSVMSIIGMIVSDIVLAMIDPRIRYR</sequence>
<dbReference type="InterPro" id="IPR000515">
    <property type="entry name" value="MetI-like"/>
</dbReference>
<feature type="transmembrane region" description="Helical" evidence="7">
    <location>
        <begin position="9"/>
        <end position="27"/>
    </location>
</feature>
<evidence type="ECO:0000256" key="2">
    <source>
        <dbReference type="ARBA" id="ARBA00022448"/>
    </source>
</evidence>
<keyword evidence="6 7" id="KW-0472">Membrane</keyword>
<comment type="similarity">
    <text evidence="7">Belongs to the binding-protein-dependent transport system permease family.</text>
</comment>
<evidence type="ECO:0000256" key="7">
    <source>
        <dbReference type="RuleBase" id="RU363032"/>
    </source>
</evidence>
<evidence type="ECO:0000256" key="6">
    <source>
        <dbReference type="ARBA" id="ARBA00023136"/>
    </source>
</evidence>
<protein>
    <submittedName>
        <fullName evidence="9">Peptide ABC transporter permease</fullName>
    </submittedName>
</protein>
<keyword evidence="5 7" id="KW-1133">Transmembrane helix</keyword>
<feature type="transmembrane region" description="Helical" evidence="7">
    <location>
        <begin position="294"/>
        <end position="320"/>
    </location>
</feature>
<dbReference type="InterPro" id="IPR045621">
    <property type="entry name" value="BPD_transp_1_N"/>
</dbReference>
<dbReference type="PANTHER" id="PTHR30465:SF43">
    <property type="entry name" value="OLIGOPEPTIDE ABC TRANSPORTER, PERMEASE PROTEIN"/>
    <property type="match status" value="1"/>
</dbReference>
<dbReference type="Pfam" id="PF19300">
    <property type="entry name" value="BPD_transp_1_N"/>
    <property type="match status" value="1"/>
</dbReference>
<dbReference type="RefSeq" id="WP_284377159.1">
    <property type="nucleotide sequence ID" value="NZ_BSNN01000002.1"/>
</dbReference>
<evidence type="ECO:0000256" key="1">
    <source>
        <dbReference type="ARBA" id="ARBA00004651"/>
    </source>
</evidence>
<keyword evidence="4 7" id="KW-0812">Transmembrane</keyword>
<keyword evidence="10" id="KW-1185">Reference proteome</keyword>
<name>A0ABQ5VUF0_9RHOB</name>
<keyword evidence="3" id="KW-1003">Cell membrane</keyword>
<comment type="subcellular location">
    <subcellularLocation>
        <location evidence="1 7">Cell membrane</location>
        <topology evidence="1 7">Multi-pass membrane protein</topology>
    </subcellularLocation>
</comment>
<feature type="transmembrane region" description="Helical" evidence="7">
    <location>
        <begin position="194"/>
        <end position="213"/>
    </location>
</feature>
<accession>A0ABQ5VUF0</accession>
<dbReference type="Gene3D" id="1.10.3720.10">
    <property type="entry name" value="MetI-like"/>
    <property type="match status" value="1"/>
</dbReference>
<feature type="transmembrane region" description="Helical" evidence="7">
    <location>
        <begin position="101"/>
        <end position="124"/>
    </location>
</feature>
<dbReference type="PANTHER" id="PTHR30465">
    <property type="entry name" value="INNER MEMBRANE ABC TRANSPORTER"/>
    <property type="match status" value="1"/>
</dbReference>
<feature type="transmembrane region" description="Helical" evidence="7">
    <location>
        <begin position="247"/>
        <end position="274"/>
    </location>
</feature>
<evidence type="ECO:0000259" key="8">
    <source>
        <dbReference type="PROSITE" id="PS50928"/>
    </source>
</evidence>
<proteinExistence type="inferred from homology"/>
<evidence type="ECO:0000256" key="4">
    <source>
        <dbReference type="ARBA" id="ARBA00022692"/>
    </source>
</evidence>
<organism evidence="9 10">
    <name type="scientific">Amylibacter marinus</name>
    <dbReference type="NCBI Taxonomy" id="1475483"/>
    <lineage>
        <taxon>Bacteria</taxon>
        <taxon>Pseudomonadati</taxon>
        <taxon>Pseudomonadota</taxon>
        <taxon>Alphaproteobacteria</taxon>
        <taxon>Rhodobacterales</taxon>
        <taxon>Paracoccaceae</taxon>
        <taxon>Amylibacter</taxon>
    </lineage>
</organism>
<gene>
    <name evidence="9" type="ORF">GCM10007939_13580</name>
</gene>
<dbReference type="PROSITE" id="PS50928">
    <property type="entry name" value="ABC_TM1"/>
    <property type="match status" value="1"/>
</dbReference>
<evidence type="ECO:0000313" key="10">
    <source>
        <dbReference type="Proteomes" id="UP001156694"/>
    </source>
</evidence>
<feature type="transmembrane region" description="Helical" evidence="7">
    <location>
        <begin position="136"/>
        <end position="160"/>
    </location>
</feature>
<dbReference type="Pfam" id="PF00528">
    <property type="entry name" value="BPD_transp_1"/>
    <property type="match status" value="1"/>
</dbReference>
<evidence type="ECO:0000256" key="5">
    <source>
        <dbReference type="ARBA" id="ARBA00022989"/>
    </source>
</evidence>
<dbReference type="InterPro" id="IPR035906">
    <property type="entry name" value="MetI-like_sf"/>
</dbReference>
<dbReference type="Proteomes" id="UP001156694">
    <property type="component" value="Unassembled WGS sequence"/>
</dbReference>
<comment type="caution">
    <text evidence="9">The sequence shown here is derived from an EMBL/GenBank/DDBJ whole genome shotgun (WGS) entry which is preliminary data.</text>
</comment>
<dbReference type="SUPFAM" id="SSF161098">
    <property type="entry name" value="MetI-like"/>
    <property type="match status" value="1"/>
</dbReference>
<evidence type="ECO:0000313" key="9">
    <source>
        <dbReference type="EMBL" id="GLQ35075.1"/>
    </source>
</evidence>
<reference evidence="10" key="1">
    <citation type="journal article" date="2019" name="Int. J. Syst. Evol. Microbiol.">
        <title>The Global Catalogue of Microorganisms (GCM) 10K type strain sequencing project: providing services to taxonomists for standard genome sequencing and annotation.</title>
        <authorList>
            <consortium name="The Broad Institute Genomics Platform"/>
            <consortium name="The Broad Institute Genome Sequencing Center for Infectious Disease"/>
            <person name="Wu L."/>
            <person name="Ma J."/>
        </authorList>
    </citation>
    <scope>NUCLEOTIDE SEQUENCE [LARGE SCALE GENOMIC DNA]</scope>
    <source>
        <strain evidence="10">NBRC 110140</strain>
    </source>
</reference>
<dbReference type="CDD" id="cd06261">
    <property type="entry name" value="TM_PBP2"/>
    <property type="match status" value="1"/>
</dbReference>
<keyword evidence="2 7" id="KW-0813">Transport</keyword>
<dbReference type="EMBL" id="BSNN01000002">
    <property type="protein sequence ID" value="GLQ35075.1"/>
    <property type="molecule type" value="Genomic_DNA"/>
</dbReference>